<sequence length="215" mass="22191">MFFSTILGPLLLVASSALAAANPEQPFSSLVATHLQVPVDLVDELLIDNTTEHLTSLDIAKWAPALGQPVEVLTGLDSESKFKVFHFLYTAISEGPGGLSKRDQATADEDAAIIRSKTSNYQSTIVTEQAEDDARCKTTTSCVLCIGAAATAATGSIASCSAVALRANNLRVANASPQAAEVNGAVIIAELVSCAAKPLTAFIVATGVCIKATGN</sequence>
<dbReference type="VEuPathDB" id="FungiDB:FVEG_14174"/>
<proteinExistence type="predicted"/>
<dbReference type="KEGG" id="fvr:FVEG_14174"/>
<keyword evidence="1" id="KW-0732">Signal</keyword>
<reference evidence="3" key="1">
    <citation type="journal article" date="2007" name="Science">
        <title>The Fusarium graminearum genome reveals a link between localized polymorphism and pathogen specialization.</title>
        <authorList>
            <person name="Cuomo C.A."/>
            <person name="Gueldener U."/>
            <person name="Xu J.-R."/>
            <person name="Trail F."/>
            <person name="Turgeon B.G."/>
            <person name="Di Pietro A."/>
            <person name="Walton J.D."/>
            <person name="Ma L.-J."/>
            <person name="Baker S.E."/>
            <person name="Rep M."/>
            <person name="Adam G."/>
            <person name="Antoniw J."/>
            <person name="Baldwin T."/>
            <person name="Calvo S.E."/>
            <person name="Chang Y.-L."/>
            <person name="DeCaprio D."/>
            <person name="Gale L.R."/>
            <person name="Gnerre S."/>
            <person name="Goswami R.S."/>
            <person name="Hammond-Kosack K."/>
            <person name="Harris L.J."/>
            <person name="Hilburn K."/>
            <person name="Kennell J.C."/>
            <person name="Kroken S."/>
            <person name="Magnuson J.K."/>
            <person name="Mannhaupt G."/>
            <person name="Mauceli E.W."/>
            <person name="Mewes H.-W."/>
            <person name="Mitterbauer R."/>
            <person name="Muehlbauer G."/>
            <person name="Muensterkoetter M."/>
            <person name="Nelson D."/>
            <person name="O'Donnell K."/>
            <person name="Ouellet T."/>
            <person name="Qi W."/>
            <person name="Quesneville H."/>
            <person name="Roncero M.I.G."/>
            <person name="Seong K.-Y."/>
            <person name="Tetko I.V."/>
            <person name="Urban M."/>
            <person name="Waalwijk C."/>
            <person name="Ward T.J."/>
            <person name="Yao J."/>
            <person name="Birren B.W."/>
            <person name="Kistler H.C."/>
        </authorList>
    </citation>
    <scope>NUCLEOTIDE SEQUENCE [LARGE SCALE GENOMIC DNA]</scope>
    <source>
        <strain evidence="3">M3125 / FGSC 7600</strain>
    </source>
</reference>
<dbReference type="EMBL" id="DS486013">
    <property type="protein sequence ID" value="KYG13836.1"/>
    <property type="molecule type" value="Genomic_DNA"/>
</dbReference>
<reference evidence="2 3" key="2">
    <citation type="journal article" date="2010" name="Nature">
        <title>Comparative genomics reveals mobile pathogenicity chromosomes in Fusarium.</title>
        <authorList>
            <person name="Ma L.J."/>
            <person name="van der Does H.C."/>
            <person name="Borkovich K.A."/>
            <person name="Coleman J.J."/>
            <person name="Daboussi M.J."/>
            <person name="Di Pietro A."/>
            <person name="Dufresne M."/>
            <person name="Freitag M."/>
            <person name="Grabherr M."/>
            <person name="Henrissat B."/>
            <person name="Houterman P.M."/>
            <person name="Kang S."/>
            <person name="Shim W.B."/>
            <person name="Woloshuk C."/>
            <person name="Xie X."/>
            <person name="Xu J.R."/>
            <person name="Antoniw J."/>
            <person name="Baker S.E."/>
            <person name="Bluhm B.H."/>
            <person name="Breakspear A."/>
            <person name="Brown D.W."/>
            <person name="Butchko R.A."/>
            <person name="Chapman S."/>
            <person name="Coulson R."/>
            <person name="Coutinho P.M."/>
            <person name="Danchin E.G."/>
            <person name="Diener A."/>
            <person name="Gale L.R."/>
            <person name="Gardiner D.M."/>
            <person name="Goff S."/>
            <person name="Hammond-Kosack K.E."/>
            <person name="Hilburn K."/>
            <person name="Hua-Van A."/>
            <person name="Jonkers W."/>
            <person name="Kazan K."/>
            <person name="Kodira C.D."/>
            <person name="Koehrsen M."/>
            <person name="Kumar L."/>
            <person name="Lee Y.H."/>
            <person name="Li L."/>
            <person name="Manners J.M."/>
            <person name="Miranda-Saavedra D."/>
            <person name="Mukherjee M."/>
            <person name="Park G."/>
            <person name="Park J."/>
            <person name="Park S.Y."/>
            <person name="Proctor R.H."/>
            <person name="Regev A."/>
            <person name="Ruiz-Roldan M.C."/>
            <person name="Sain D."/>
            <person name="Sakthikumar S."/>
            <person name="Sykes S."/>
            <person name="Schwartz D.C."/>
            <person name="Turgeon B.G."/>
            <person name="Wapinski I."/>
            <person name="Yoder O."/>
            <person name="Young S."/>
            <person name="Zeng Q."/>
            <person name="Zhou S."/>
            <person name="Galagan J."/>
            <person name="Cuomo C.A."/>
            <person name="Kistler H.C."/>
            <person name="Rep M."/>
        </authorList>
    </citation>
    <scope>NUCLEOTIDE SEQUENCE [LARGE SCALE GENOMIC DNA]</scope>
    <source>
        <strain evidence="3">M3125 / FGSC 7600</strain>
    </source>
</reference>
<protein>
    <submittedName>
        <fullName evidence="2">Uncharacterized protein</fullName>
    </submittedName>
</protein>
<keyword evidence="3" id="KW-1185">Reference proteome</keyword>
<gene>
    <name evidence="2" type="ORF">FVEG_14174</name>
</gene>
<dbReference type="GeneID" id="30071432"/>
<name>A0A139YC20_GIBM7</name>
<feature type="signal peptide" evidence="1">
    <location>
        <begin position="1"/>
        <end position="21"/>
    </location>
</feature>
<dbReference type="AlphaFoldDB" id="A0A139YC20"/>
<evidence type="ECO:0000256" key="1">
    <source>
        <dbReference type="SAM" id="SignalP"/>
    </source>
</evidence>
<dbReference type="RefSeq" id="XP_018762520.1">
    <property type="nucleotide sequence ID" value="XM_018903490.1"/>
</dbReference>
<feature type="chain" id="PRO_5007301430" evidence="1">
    <location>
        <begin position="22"/>
        <end position="215"/>
    </location>
</feature>
<organism evidence="2 3">
    <name type="scientific">Gibberella moniliformis (strain M3125 / FGSC 7600)</name>
    <name type="common">Maize ear and stalk rot fungus</name>
    <name type="synonym">Fusarium verticillioides</name>
    <dbReference type="NCBI Taxonomy" id="334819"/>
    <lineage>
        <taxon>Eukaryota</taxon>
        <taxon>Fungi</taxon>
        <taxon>Dikarya</taxon>
        <taxon>Ascomycota</taxon>
        <taxon>Pezizomycotina</taxon>
        <taxon>Sordariomycetes</taxon>
        <taxon>Hypocreomycetidae</taxon>
        <taxon>Hypocreales</taxon>
        <taxon>Nectriaceae</taxon>
        <taxon>Fusarium</taxon>
        <taxon>Fusarium fujikuroi species complex</taxon>
    </lineage>
</organism>
<evidence type="ECO:0000313" key="2">
    <source>
        <dbReference type="EMBL" id="KYG13836.1"/>
    </source>
</evidence>
<dbReference type="OrthoDB" id="5100457at2759"/>
<evidence type="ECO:0000313" key="3">
    <source>
        <dbReference type="Proteomes" id="UP000009096"/>
    </source>
</evidence>
<accession>A0A139YC20</accession>
<dbReference type="Proteomes" id="UP000009096">
    <property type="component" value="Unassembled WGS sequence"/>
</dbReference>